<dbReference type="AlphaFoldDB" id="A0A0V8E6U1"/>
<dbReference type="RefSeq" id="WP_058211686.1">
    <property type="nucleotide sequence ID" value="NZ_LKLU01000066.1"/>
</dbReference>
<reference evidence="2" key="1">
    <citation type="submission" date="2015-10" db="EMBL/GenBank/DDBJ databases">
        <title>Draft Genome Sequences of 11 Lactococcus lactis subspecies cremoris strains.</title>
        <authorList>
            <person name="Wels M."/>
            <person name="Backus L."/>
            <person name="Boekhorst J."/>
            <person name="Dijkstra A."/>
            <person name="Beerthuizen M."/>
            <person name="Kelly W."/>
            <person name="Siezen R."/>
            <person name="Bachmann H."/>
            <person name="Van Hijum S."/>
        </authorList>
    </citation>
    <scope>NUCLEOTIDE SEQUENCE [LARGE SCALE GENOMIC DNA]</scope>
    <source>
        <strain evidence="2">M20</strain>
    </source>
</reference>
<dbReference type="InterPro" id="IPR029058">
    <property type="entry name" value="AB_hydrolase_fold"/>
</dbReference>
<sequence>MEERQVEYIWPSKENFPGKEQNMGLKNFMLPESSDYEKIKEYALKNYTFDGYDEEKGYLLKPIEDIIYKNMKEYKGVYYQFEKTNCWDGDLTDKLVVWFPPLSDKFTVNAEMRYFAWPNQRWSSLMKRVPHNTSILRIADTNLITGSFFQNTVNFPDYEDNVQNLIKKIAKENHIEKENIFLVGESRGAVGAFLHGLWGDYPMVLLDPLLDRSIFWEEFKDNCDTTFSFDLVPTSFLERYNHLLASTLLTPNKIKLITSDNVTGSYPFLKKLHLEKITLLNLNYKMLFNRNAFYSHGTFAWNNYNILLRYLNEFLIDVDITLEKDELQFDWENWSVRLPDTSRTFYFKILDDSLKVVRTSYNVEDNKENKLNFSIKTSFKKNSKYKISFELKRNEKSFFLGKLYLCTENKEQLINRNKIEQKEETYFAYYTFISDDSYRFISLFSEDYVKDWEVDIININIQLL</sequence>
<comment type="caution">
    <text evidence="1">The sequence shown here is derived from an EMBL/GenBank/DDBJ whole genome shotgun (WGS) entry which is preliminary data.</text>
</comment>
<dbReference type="NCBIfam" id="NF033892">
    <property type="entry name" value="XcbB_CpsF_sero"/>
    <property type="match status" value="1"/>
</dbReference>
<dbReference type="EMBL" id="LKLU01000066">
    <property type="protein sequence ID" value="KSU21435.1"/>
    <property type="molecule type" value="Genomic_DNA"/>
</dbReference>
<accession>A0A0V8E6U1</accession>
<proteinExistence type="predicted"/>
<evidence type="ECO:0000313" key="2">
    <source>
        <dbReference type="Proteomes" id="UP000053719"/>
    </source>
</evidence>
<dbReference type="PATRIC" id="fig|1360.114.peg.197"/>
<dbReference type="SUPFAM" id="SSF53474">
    <property type="entry name" value="alpha/beta-Hydrolases"/>
    <property type="match status" value="1"/>
</dbReference>
<protein>
    <submittedName>
        <fullName evidence="1">Uncharacterized protein</fullName>
    </submittedName>
</protein>
<dbReference type="Proteomes" id="UP000053719">
    <property type="component" value="Unassembled WGS sequence"/>
</dbReference>
<organism evidence="1 2">
    <name type="scientific">Lactococcus lactis subsp. lactis</name>
    <name type="common">Streptococcus lactis</name>
    <dbReference type="NCBI Taxonomy" id="1360"/>
    <lineage>
        <taxon>Bacteria</taxon>
        <taxon>Bacillati</taxon>
        <taxon>Bacillota</taxon>
        <taxon>Bacilli</taxon>
        <taxon>Lactobacillales</taxon>
        <taxon>Streptococcaceae</taxon>
        <taxon>Lactococcus</taxon>
    </lineage>
</organism>
<gene>
    <name evidence="1" type="ORF">M20_1145</name>
</gene>
<evidence type="ECO:0000313" key="1">
    <source>
        <dbReference type="EMBL" id="KSU21435.1"/>
    </source>
</evidence>
<name>A0A0V8E6U1_LACLL</name>